<evidence type="ECO:0000313" key="2">
    <source>
        <dbReference type="EMBL" id="MBC3917474.1"/>
    </source>
</evidence>
<keyword evidence="1" id="KW-0175">Coiled coil</keyword>
<accession>A0ABR6ZPE1</accession>
<name>A0ABR6ZPE1_9BURK</name>
<protein>
    <submittedName>
        <fullName evidence="2">Uncharacterized protein</fullName>
    </submittedName>
</protein>
<dbReference type="EMBL" id="JACOGF010000003">
    <property type="protein sequence ID" value="MBC3917474.1"/>
    <property type="molecule type" value="Genomic_DNA"/>
</dbReference>
<organism evidence="2 3">
    <name type="scientific">Undibacterium hunanense</name>
    <dbReference type="NCBI Taxonomy" id="2762292"/>
    <lineage>
        <taxon>Bacteria</taxon>
        <taxon>Pseudomonadati</taxon>
        <taxon>Pseudomonadota</taxon>
        <taxon>Betaproteobacteria</taxon>
        <taxon>Burkholderiales</taxon>
        <taxon>Oxalobacteraceae</taxon>
        <taxon>Undibacterium</taxon>
    </lineage>
</organism>
<evidence type="ECO:0000256" key="1">
    <source>
        <dbReference type="SAM" id="Coils"/>
    </source>
</evidence>
<evidence type="ECO:0000313" key="3">
    <source>
        <dbReference type="Proteomes" id="UP000650424"/>
    </source>
</evidence>
<sequence length="423" mass="46503">MLNERSDTPPALQLLVNEIAQCATWADARKRVRTILPELKSQARSFDFPDSTEIIGARDPKKLDIHLHGALDIISGDGCSTFACRLQAVDRIARSVGLLADRIWLTDTISNRLVDFGRATNEKVDSLIEDASIISKLSPLINIGLVKFRSPFYAICDCCSDKLIGDISSLASTLSKKFKADYKLEAREQGGYFLHTGKCFEPPLMLTNPYATQPLRLRQLLEPLIKQELRSILYVAREASLTGGSIVSNSRLGLAGLLEQDGRLLSRRSMLLLEKEREINVPWVSELNPEQIIQLRDEAATALPAFRSQLIKIFSADASDKALDSALVSLDALRDQAVEVRAELNAKKKHSSKYWKVTYGVLGFGLSAYGVGAENVAAGVGGLLPLIQLLINHQTGFDSDLAKLTARPGYVLLKAQDILAHAH</sequence>
<feature type="coiled-coil region" evidence="1">
    <location>
        <begin position="323"/>
        <end position="350"/>
    </location>
</feature>
<gene>
    <name evidence="2" type="ORF">H8L32_08320</name>
</gene>
<keyword evidence="3" id="KW-1185">Reference proteome</keyword>
<proteinExistence type="predicted"/>
<dbReference type="Proteomes" id="UP000650424">
    <property type="component" value="Unassembled WGS sequence"/>
</dbReference>
<comment type="caution">
    <text evidence="2">The sequence shown here is derived from an EMBL/GenBank/DDBJ whole genome shotgun (WGS) entry which is preliminary data.</text>
</comment>
<reference evidence="2 3" key="1">
    <citation type="submission" date="2020-08" db="EMBL/GenBank/DDBJ databases">
        <title>Novel species isolated from subtropical streams in China.</title>
        <authorList>
            <person name="Lu H."/>
        </authorList>
    </citation>
    <scope>NUCLEOTIDE SEQUENCE [LARGE SCALE GENOMIC DNA]</scope>
    <source>
        <strain evidence="2 3">CY18W</strain>
    </source>
</reference>
<dbReference type="RefSeq" id="WP_186946685.1">
    <property type="nucleotide sequence ID" value="NZ_JACOGF010000003.1"/>
</dbReference>